<keyword evidence="6" id="KW-1185">Reference proteome</keyword>
<dbReference type="GO" id="GO:0005634">
    <property type="term" value="C:nucleus"/>
    <property type="evidence" value="ECO:0007669"/>
    <property type="project" value="UniProtKB-SubCell"/>
</dbReference>
<dbReference type="PANTHER" id="PTHR28491">
    <property type="entry name" value="UPF0688 PROTEIN C1ORF174"/>
    <property type="match status" value="1"/>
</dbReference>
<dbReference type="InParanoid" id="A0A674DKK9"/>
<feature type="region of interest" description="Disordered" evidence="4">
    <location>
        <begin position="162"/>
        <end position="203"/>
    </location>
</feature>
<dbReference type="Pfam" id="PF15772">
    <property type="entry name" value="UPF0688"/>
    <property type="match status" value="1"/>
</dbReference>
<dbReference type="GeneID" id="115165847"/>
<evidence type="ECO:0000313" key="6">
    <source>
        <dbReference type="Proteomes" id="UP000472277"/>
    </source>
</evidence>
<gene>
    <name evidence="5" type="primary">LOC115165847</name>
</gene>
<evidence type="ECO:0000256" key="3">
    <source>
        <dbReference type="ARBA" id="ARBA00023242"/>
    </source>
</evidence>
<evidence type="ECO:0000256" key="1">
    <source>
        <dbReference type="ARBA" id="ARBA00004123"/>
    </source>
</evidence>
<evidence type="ECO:0000256" key="4">
    <source>
        <dbReference type="SAM" id="MobiDB-lite"/>
    </source>
</evidence>
<dbReference type="KEGG" id="stru:115165847"/>
<evidence type="ECO:0000256" key="2">
    <source>
        <dbReference type="ARBA" id="ARBA00006634"/>
    </source>
</evidence>
<dbReference type="RefSeq" id="XP_029575135.1">
    <property type="nucleotide sequence ID" value="XM_029719275.1"/>
</dbReference>
<dbReference type="AlphaFoldDB" id="A0A674DKK9"/>
<reference evidence="5" key="2">
    <citation type="submission" date="2025-09" db="UniProtKB">
        <authorList>
            <consortium name="Ensembl"/>
        </authorList>
    </citation>
    <scope>IDENTIFICATION</scope>
</reference>
<dbReference type="PANTHER" id="PTHR28491:SF1">
    <property type="entry name" value="UPF0688 PROTEIN C1ORF174"/>
    <property type="match status" value="1"/>
</dbReference>
<dbReference type="GeneTree" id="ENSGT01000000214967"/>
<dbReference type="OMA" id="MDELWEG"/>
<name>A0A674DKK9_SALTR</name>
<keyword evidence="3" id="KW-0539">Nucleus</keyword>
<proteinExistence type="inferred from homology"/>
<dbReference type="Proteomes" id="UP000472277">
    <property type="component" value="Chromosome 28"/>
</dbReference>
<organism evidence="5 6">
    <name type="scientific">Salmo trutta</name>
    <name type="common">Brown trout</name>
    <dbReference type="NCBI Taxonomy" id="8032"/>
    <lineage>
        <taxon>Eukaryota</taxon>
        <taxon>Metazoa</taxon>
        <taxon>Chordata</taxon>
        <taxon>Craniata</taxon>
        <taxon>Vertebrata</taxon>
        <taxon>Euteleostomi</taxon>
        <taxon>Actinopterygii</taxon>
        <taxon>Neopterygii</taxon>
        <taxon>Teleostei</taxon>
        <taxon>Protacanthopterygii</taxon>
        <taxon>Salmoniformes</taxon>
        <taxon>Salmonidae</taxon>
        <taxon>Salmoninae</taxon>
        <taxon>Salmo</taxon>
    </lineage>
</organism>
<dbReference type="InterPro" id="IPR031530">
    <property type="entry name" value="UPF0688"/>
</dbReference>
<dbReference type="Ensembl" id="ENSSTUT00000103333.1">
    <property type="protein sequence ID" value="ENSSTUP00000096196.1"/>
    <property type="gene ID" value="ENSSTUG00000043333.1"/>
</dbReference>
<comment type="subcellular location">
    <subcellularLocation>
        <location evidence="1">Nucleus</location>
    </subcellularLocation>
</comment>
<sequence>MRKKQMSSRVCNLKRRKEKCAVASSDLNLKVKSSDKSSAKRMDVKKTKMEDSKTEIPQNDCMVARCRESTTTSERLICEGYKWDEKTRCGAPPDMDELWEGKENGLRFELSRTNVLPENMEGDETEEGVVIDKSIFLDDDSNQVLPVEKFFGNMEVVQDCPQRSAASSTFSRREHRRRQYYAKEDSDEEEGYTDMQQEDIGGT</sequence>
<evidence type="ECO:0000313" key="5">
    <source>
        <dbReference type="Ensembl" id="ENSSTUP00000096196.1"/>
    </source>
</evidence>
<dbReference type="OrthoDB" id="8730115at2759"/>
<comment type="similarity">
    <text evidence="2">Belongs to the UPF0688 family.</text>
</comment>
<reference evidence="5" key="1">
    <citation type="submission" date="2025-08" db="UniProtKB">
        <authorList>
            <consortium name="Ensembl"/>
        </authorList>
    </citation>
    <scope>IDENTIFICATION</scope>
</reference>
<protein>
    <submittedName>
        <fullName evidence="5">UPF0688 protein C1orf174 homolog</fullName>
    </submittedName>
</protein>
<accession>A0A674DKK9</accession>
<feature type="region of interest" description="Disordered" evidence="4">
    <location>
        <begin position="32"/>
        <end position="54"/>
    </location>
</feature>